<reference evidence="2" key="1">
    <citation type="journal article" date="2014" name="Front. Microbiol.">
        <title>High frequency of phylogenetically diverse reductive dehalogenase-homologous genes in deep subseafloor sedimentary metagenomes.</title>
        <authorList>
            <person name="Kawai M."/>
            <person name="Futagami T."/>
            <person name="Toyoda A."/>
            <person name="Takaki Y."/>
            <person name="Nishi S."/>
            <person name="Hori S."/>
            <person name="Arai W."/>
            <person name="Tsubouchi T."/>
            <person name="Morono Y."/>
            <person name="Uchiyama I."/>
            <person name="Ito T."/>
            <person name="Fujiyama A."/>
            <person name="Inagaki F."/>
            <person name="Takami H."/>
        </authorList>
    </citation>
    <scope>NUCLEOTIDE SEQUENCE</scope>
    <source>
        <strain evidence="2">Expedition CK06-06</strain>
    </source>
</reference>
<name>X1MHQ3_9ZZZZ</name>
<evidence type="ECO:0000256" key="1">
    <source>
        <dbReference type="SAM" id="Phobius"/>
    </source>
</evidence>
<organism evidence="2">
    <name type="scientific">marine sediment metagenome</name>
    <dbReference type="NCBI Taxonomy" id="412755"/>
    <lineage>
        <taxon>unclassified sequences</taxon>
        <taxon>metagenomes</taxon>
        <taxon>ecological metagenomes</taxon>
    </lineage>
</organism>
<keyword evidence="1" id="KW-0812">Transmembrane</keyword>
<evidence type="ECO:0000313" key="2">
    <source>
        <dbReference type="EMBL" id="GAI05889.1"/>
    </source>
</evidence>
<keyword evidence="1" id="KW-0472">Membrane</keyword>
<sequence>MSVDVGLEVVKALISGGMLFIGIYLGSKMSARTIKKELLSTADESETVQKIKKMFNDPEFEGNLKKLLDNAAGFFEEAKVLVSSPEAKNFFKNASELVEQFSSESPKLLNIPEKP</sequence>
<gene>
    <name evidence="2" type="ORF">S06H3_08074</name>
</gene>
<protein>
    <submittedName>
        <fullName evidence="2">Uncharacterized protein</fullName>
    </submittedName>
</protein>
<accession>X1MHQ3</accession>
<dbReference type="EMBL" id="BARV01003358">
    <property type="protein sequence ID" value="GAI05889.1"/>
    <property type="molecule type" value="Genomic_DNA"/>
</dbReference>
<comment type="caution">
    <text evidence="2">The sequence shown here is derived from an EMBL/GenBank/DDBJ whole genome shotgun (WGS) entry which is preliminary data.</text>
</comment>
<dbReference type="AlphaFoldDB" id="X1MHQ3"/>
<proteinExistence type="predicted"/>
<keyword evidence="1" id="KW-1133">Transmembrane helix</keyword>
<feature type="transmembrane region" description="Helical" evidence="1">
    <location>
        <begin position="6"/>
        <end position="26"/>
    </location>
</feature>